<sequence length="140" mass="15426">MYSNKIRSSRWNPCFIFLLPLEGQKDLGVERMRQSACGELRTSSPRHTFDAGFEYKAPISALHHITLSPQASNFGVVCKHQKTPSVKLLKFESLRCSHLCTERRVGREHTPRDAASDGSGAGEDAYPAAGGQDGEGFSED</sequence>
<feature type="compositionally biased region" description="Basic and acidic residues" evidence="1">
    <location>
        <begin position="106"/>
        <end position="115"/>
    </location>
</feature>
<feature type="compositionally biased region" description="Low complexity" evidence="1">
    <location>
        <begin position="116"/>
        <end position="125"/>
    </location>
</feature>
<reference evidence="2 3" key="1">
    <citation type="submission" date="2021-06" db="EMBL/GenBank/DDBJ databases">
        <authorList>
            <person name="Palmer J.M."/>
        </authorList>
    </citation>
    <scope>NUCLEOTIDE SEQUENCE [LARGE SCALE GENOMIC DNA]</scope>
    <source>
        <strain evidence="2 3">GA_2019</strain>
        <tissue evidence="2">Muscle</tissue>
    </source>
</reference>
<evidence type="ECO:0000313" key="3">
    <source>
        <dbReference type="Proteomes" id="UP001476798"/>
    </source>
</evidence>
<accession>A0ABV0MKA8</accession>
<organism evidence="2 3">
    <name type="scientific">Goodea atripinnis</name>
    <dbReference type="NCBI Taxonomy" id="208336"/>
    <lineage>
        <taxon>Eukaryota</taxon>
        <taxon>Metazoa</taxon>
        <taxon>Chordata</taxon>
        <taxon>Craniata</taxon>
        <taxon>Vertebrata</taxon>
        <taxon>Euteleostomi</taxon>
        <taxon>Actinopterygii</taxon>
        <taxon>Neopterygii</taxon>
        <taxon>Teleostei</taxon>
        <taxon>Neoteleostei</taxon>
        <taxon>Acanthomorphata</taxon>
        <taxon>Ovalentaria</taxon>
        <taxon>Atherinomorphae</taxon>
        <taxon>Cyprinodontiformes</taxon>
        <taxon>Goodeidae</taxon>
        <taxon>Goodea</taxon>
    </lineage>
</organism>
<dbReference type="EMBL" id="JAHRIO010002334">
    <property type="protein sequence ID" value="MEQ2159416.1"/>
    <property type="molecule type" value="Genomic_DNA"/>
</dbReference>
<evidence type="ECO:0000256" key="1">
    <source>
        <dbReference type="SAM" id="MobiDB-lite"/>
    </source>
</evidence>
<gene>
    <name evidence="2" type="ORF">GOODEAATRI_022618</name>
</gene>
<name>A0ABV0MKA8_9TELE</name>
<protein>
    <submittedName>
        <fullName evidence="2">Uncharacterized protein</fullName>
    </submittedName>
</protein>
<keyword evidence="3" id="KW-1185">Reference proteome</keyword>
<dbReference type="Proteomes" id="UP001476798">
    <property type="component" value="Unassembled WGS sequence"/>
</dbReference>
<feature type="region of interest" description="Disordered" evidence="1">
    <location>
        <begin position="106"/>
        <end position="140"/>
    </location>
</feature>
<proteinExistence type="predicted"/>
<comment type="caution">
    <text evidence="2">The sequence shown here is derived from an EMBL/GenBank/DDBJ whole genome shotgun (WGS) entry which is preliminary data.</text>
</comment>
<evidence type="ECO:0000313" key="2">
    <source>
        <dbReference type="EMBL" id="MEQ2159416.1"/>
    </source>
</evidence>